<comment type="caution">
    <text evidence="1">The sequence shown here is derived from an EMBL/GenBank/DDBJ whole genome shotgun (WGS) entry which is preliminary data.</text>
</comment>
<evidence type="ECO:0000313" key="1">
    <source>
        <dbReference type="EMBL" id="KAK3166793.1"/>
    </source>
</evidence>
<accession>A0AAD9YZU3</accession>
<organism evidence="1 2">
    <name type="scientific">Lepraria neglecta</name>
    <dbReference type="NCBI Taxonomy" id="209136"/>
    <lineage>
        <taxon>Eukaryota</taxon>
        <taxon>Fungi</taxon>
        <taxon>Dikarya</taxon>
        <taxon>Ascomycota</taxon>
        <taxon>Pezizomycotina</taxon>
        <taxon>Lecanoromycetes</taxon>
        <taxon>OSLEUM clade</taxon>
        <taxon>Lecanoromycetidae</taxon>
        <taxon>Lecanorales</taxon>
        <taxon>Lecanorineae</taxon>
        <taxon>Stereocaulaceae</taxon>
        <taxon>Lepraria</taxon>
    </lineage>
</organism>
<dbReference type="Proteomes" id="UP001276659">
    <property type="component" value="Unassembled WGS sequence"/>
</dbReference>
<reference evidence="1" key="1">
    <citation type="submission" date="2022-11" db="EMBL/GenBank/DDBJ databases">
        <title>Chromosomal genome sequence assembly and mating type (MAT) locus characterization of the leprose asexual lichenized fungus Lepraria neglecta (Nyl.) Erichsen.</title>
        <authorList>
            <person name="Allen J.L."/>
            <person name="Pfeffer B."/>
        </authorList>
    </citation>
    <scope>NUCLEOTIDE SEQUENCE</scope>
    <source>
        <strain evidence="1">Allen 5258</strain>
    </source>
</reference>
<name>A0AAD9YZU3_9LECA</name>
<gene>
    <name evidence="1" type="ORF">OEA41_009918</name>
</gene>
<keyword evidence="2" id="KW-1185">Reference proteome</keyword>
<evidence type="ECO:0000313" key="2">
    <source>
        <dbReference type="Proteomes" id="UP001276659"/>
    </source>
</evidence>
<dbReference type="EMBL" id="JASNWA010000011">
    <property type="protein sequence ID" value="KAK3166793.1"/>
    <property type="molecule type" value="Genomic_DNA"/>
</dbReference>
<proteinExistence type="predicted"/>
<protein>
    <submittedName>
        <fullName evidence="1">Uncharacterized protein</fullName>
    </submittedName>
</protein>
<dbReference type="AlphaFoldDB" id="A0AAD9YZU3"/>
<sequence>MMRTSAEKAFADNQPANTAKIYHQADTILKKDAKKTFRWILHQAAMAGGGLPGPRAVTGRLQTLKAEMRKEDSKGQREV</sequence>